<comment type="caution">
    <text evidence="2">The sequence shown here is derived from an EMBL/GenBank/DDBJ whole genome shotgun (WGS) entry which is preliminary data.</text>
</comment>
<accession>A0A1Z8AXC1</accession>
<feature type="compositionally biased region" description="Low complexity" evidence="1">
    <location>
        <begin position="104"/>
        <end position="119"/>
    </location>
</feature>
<reference evidence="3" key="1">
    <citation type="journal article" date="2017" name="Proc. Natl. Acad. Sci. U.S.A.">
        <title>Simulation of Deepwater Horizon oil plume reveals substrate specialization within a complex community of hydrocarbon-degraders.</title>
        <authorList>
            <person name="Hu P."/>
            <person name="Dubinsky E.A."/>
            <person name="Probst A.J."/>
            <person name="Wang J."/>
            <person name="Sieber C.M.K."/>
            <person name="Tom L.M."/>
            <person name="Gardinali P."/>
            <person name="Banfield J.F."/>
            <person name="Atlas R.M."/>
            <person name="Andersen G.L."/>
        </authorList>
    </citation>
    <scope>NUCLEOTIDE SEQUENCE [LARGE SCALE GENOMIC DNA]</scope>
</reference>
<feature type="region of interest" description="Disordered" evidence="1">
    <location>
        <begin position="1"/>
        <end position="148"/>
    </location>
</feature>
<feature type="compositionally biased region" description="Acidic residues" evidence="1">
    <location>
        <begin position="123"/>
        <end position="134"/>
    </location>
</feature>
<feature type="compositionally biased region" description="Acidic residues" evidence="1">
    <location>
        <begin position="733"/>
        <end position="745"/>
    </location>
</feature>
<dbReference type="Proteomes" id="UP000196102">
    <property type="component" value="Unassembled WGS sequence"/>
</dbReference>
<evidence type="ECO:0000313" key="3">
    <source>
        <dbReference type="Proteomes" id="UP000196102"/>
    </source>
</evidence>
<feature type="region of interest" description="Disordered" evidence="1">
    <location>
        <begin position="715"/>
        <end position="745"/>
    </location>
</feature>
<proteinExistence type="predicted"/>
<gene>
    <name evidence="2" type="ORF">A9Q93_07180</name>
</gene>
<evidence type="ECO:0000313" key="2">
    <source>
        <dbReference type="EMBL" id="OUS14973.1"/>
    </source>
</evidence>
<feature type="compositionally biased region" description="Polar residues" evidence="1">
    <location>
        <begin position="1"/>
        <end position="12"/>
    </location>
</feature>
<dbReference type="InterPro" id="IPR007139">
    <property type="entry name" value="DUF349"/>
</dbReference>
<protein>
    <recommendedName>
        <fullName evidence="4">DUF349 domain-containing protein</fullName>
    </recommendedName>
</protein>
<dbReference type="AlphaFoldDB" id="A0A1Z8AXC1"/>
<feature type="compositionally biased region" description="Basic and acidic residues" evidence="1">
    <location>
        <begin position="75"/>
        <end position="93"/>
    </location>
</feature>
<dbReference type="RefSeq" id="WP_303686731.1">
    <property type="nucleotide sequence ID" value="NZ_CAJXYO010000028.1"/>
</dbReference>
<dbReference type="Pfam" id="PF03993">
    <property type="entry name" value="DUF349"/>
    <property type="match status" value="5"/>
</dbReference>
<sequence length="745" mass="86822">MDKNDNLQNADGNTPEMDSKKTESQDALENAMLEEATEKTTNTEGQETTDSETDSEQPVKTGTNKVEETTQDTSTTHEDAIVNEKEAVEKSEDPIVEVDDETGTAAANNVETTSETTESTKNDDDDEDDNEPEDDSVKEIEEKDYASMDMPALVNELRFLMQEYPINSFRTQAEDIKKAFEAADADAKKEAQEKFKEENPPSDDPLAPEFEYKNEIATEFYDLHSLYRKQKGQFQRDKRKQQEDNLAKRREIIENIKLLIDQEENIGTTFKKFHALQDEWKATGNIPHDAYNITWEDYRLATQNFYDYIDLSKELRDKDFERNLEFRNKIIARAVELGNEENIHKALRELQELHRMWKEDAGPVAKEMRDPIWDEFSAATKVIHDKRQAYYEERDKINAKNQLIKENIVAEIAKITEQGAKNHKEWQDRLEEIKVLRELFTTTGPAPKAVNNELWNQFRTVTREFNKAKNDYYKGLKKEQQDNLDAKMKLIAIAEEHQDNENFAEGLQIMKRIQAEWKQIGHVPKKDSDKIWKRFQKACNAFFDKKSAQKKEENKEEVENFEAKMKVYDALKEMIPQDDKKAMLAQVELHMADWAKIGRVPYSKRMIQDKFEKLLQAKLKASGLSAVDAEMLKYQNKLASLQNGDEKDFKNERFYLRKRRDEIQDEVRQLDNNLQFINAKDDKNPFLVQTKKNIAELNKELDVIKEKQKQLNILQRQMKKEEEEAEAAAAENEATESQESEAPAE</sequence>
<feature type="region of interest" description="Disordered" evidence="1">
    <location>
        <begin position="184"/>
        <end position="208"/>
    </location>
</feature>
<feature type="compositionally biased region" description="Basic and acidic residues" evidence="1">
    <location>
        <begin position="184"/>
        <end position="199"/>
    </location>
</feature>
<evidence type="ECO:0008006" key="4">
    <source>
        <dbReference type="Google" id="ProtNLM"/>
    </source>
</evidence>
<evidence type="ECO:0000256" key="1">
    <source>
        <dbReference type="SAM" id="MobiDB-lite"/>
    </source>
</evidence>
<name>A0A1Z8AXC1_9FLAO</name>
<feature type="compositionally biased region" description="Basic and acidic residues" evidence="1">
    <location>
        <begin position="135"/>
        <end position="146"/>
    </location>
</feature>
<organism evidence="2 3">
    <name type="scientific">Nonlabens dokdonensis</name>
    <dbReference type="NCBI Taxonomy" id="328515"/>
    <lineage>
        <taxon>Bacteria</taxon>
        <taxon>Pseudomonadati</taxon>
        <taxon>Bacteroidota</taxon>
        <taxon>Flavobacteriia</taxon>
        <taxon>Flavobacteriales</taxon>
        <taxon>Flavobacteriaceae</taxon>
        <taxon>Nonlabens</taxon>
    </lineage>
</organism>
<dbReference type="EMBL" id="MAAX01000111">
    <property type="protein sequence ID" value="OUS14973.1"/>
    <property type="molecule type" value="Genomic_DNA"/>
</dbReference>